<keyword evidence="4 7" id="KW-0378">Hydrolase</keyword>
<feature type="chain" id="PRO_5016190207" description="Serine protease" evidence="7">
    <location>
        <begin position="21"/>
        <end position="343"/>
    </location>
</feature>
<organism evidence="10">
    <name type="scientific">Culicoides sonorensis</name>
    <name type="common">Biting midge</name>
    <dbReference type="NCBI Taxonomy" id="179676"/>
    <lineage>
        <taxon>Eukaryota</taxon>
        <taxon>Metazoa</taxon>
        <taxon>Ecdysozoa</taxon>
        <taxon>Arthropoda</taxon>
        <taxon>Hexapoda</taxon>
        <taxon>Insecta</taxon>
        <taxon>Pterygota</taxon>
        <taxon>Neoptera</taxon>
        <taxon>Endopterygota</taxon>
        <taxon>Diptera</taxon>
        <taxon>Nematocera</taxon>
        <taxon>Chironomoidea</taxon>
        <taxon>Ceratopogonidae</taxon>
        <taxon>Ceratopogoninae</taxon>
        <taxon>Culicoides</taxon>
        <taxon>Monoculicoides</taxon>
    </lineage>
</organism>
<reference evidence="10" key="1">
    <citation type="submission" date="2018-07" db="EMBL/GenBank/DDBJ databases">
        <authorList>
            <person name="Quirk P.G."/>
            <person name="Krulwich T.A."/>
        </authorList>
    </citation>
    <scope>NUCLEOTIDE SEQUENCE</scope>
</reference>
<evidence type="ECO:0000313" key="10">
    <source>
        <dbReference type="EMBL" id="SSX26143.1"/>
    </source>
</evidence>
<dbReference type="PANTHER" id="PTHR24260">
    <property type="match status" value="1"/>
</dbReference>
<evidence type="ECO:0000256" key="4">
    <source>
        <dbReference type="ARBA" id="ARBA00022801"/>
    </source>
</evidence>
<sequence>MSGKILIFLIINFNFISLQSNITSSKYSNDKIVRVEQNKTAKNEVLNLKIANLSESNSNSTDQGYFKDIERRISQLLEGNNSSIDDKHEDDDGDDKNGPQRRIFNGQKETRNTVPYSSIISIRTSKNPFTIVCTGVLISPRLALTAAHCILEICTYYIGYGYLEVKKQHLIKVAHSHRLPALDVAHLQLQSDILLAVTFDFTYFNRLRWNLDPFDSYLKNQTFLCGYGAWEGKNVEEPVQTDQLRCMQFAFSVNMKVCFDGEFPGSMNDDRLLCSMNIDQVWIYDIPYVTSCFWDGGAPVFLYHNKDNIELIGIHRGGPKACGTGPSMEIATLMKEIEPYLTS</sequence>
<dbReference type="InterPro" id="IPR008256">
    <property type="entry name" value="Peptidase_S1B"/>
</dbReference>
<evidence type="ECO:0000259" key="9">
    <source>
        <dbReference type="PROSITE" id="PS50240"/>
    </source>
</evidence>
<dbReference type="EMBL" id="UFQT01000652">
    <property type="protein sequence ID" value="SSX26143.1"/>
    <property type="molecule type" value="Genomic_DNA"/>
</dbReference>
<keyword evidence="5 7" id="KW-0720">Serine protease</keyword>
<feature type="domain" description="Peptidase S1" evidence="9">
    <location>
        <begin position="103"/>
        <end position="343"/>
    </location>
</feature>
<evidence type="ECO:0000256" key="6">
    <source>
        <dbReference type="ARBA" id="ARBA00024195"/>
    </source>
</evidence>
<dbReference type="PROSITE" id="PS50240">
    <property type="entry name" value="TRYPSIN_DOM"/>
    <property type="match status" value="1"/>
</dbReference>
<protein>
    <recommendedName>
        <fullName evidence="7">Serine protease</fullName>
        <ecNumber evidence="7">3.4.21.-</ecNumber>
    </recommendedName>
</protein>
<evidence type="ECO:0000256" key="8">
    <source>
        <dbReference type="SAM" id="MobiDB-lite"/>
    </source>
</evidence>
<proteinExistence type="inferred from homology"/>
<dbReference type="Gene3D" id="2.40.10.10">
    <property type="entry name" value="Trypsin-like serine proteases"/>
    <property type="match status" value="1"/>
</dbReference>
<dbReference type="InterPro" id="IPR051333">
    <property type="entry name" value="CLIP_Serine_Protease"/>
</dbReference>
<evidence type="ECO:0000256" key="3">
    <source>
        <dbReference type="ARBA" id="ARBA00022729"/>
    </source>
</evidence>
<dbReference type="SUPFAM" id="SSF50494">
    <property type="entry name" value="Trypsin-like serine proteases"/>
    <property type="match status" value="1"/>
</dbReference>
<dbReference type="Pfam" id="PF00089">
    <property type="entry name" value="Trypsin"/>
    <property type="match status" value="1"/>
</dbReference>
<evidence type="ECO:0000256" key="2">
    <source>
        <dbReference type="ARBA" id="ARBA00022670"/>
    </source>
</evidence>
<gene>
    <name evidence="10" type="primary">CSON013143</name>
</gene>
<dbReference type="VEuPathDB" id="VectorBase:CSON013143"/>
<dbReference type="GO" id="GO:0004252">
    <property type="term" value="F:serine-type endopeptidase activity"/>
    <property type="evidence" value="ECO:0007669"/>
    <property type="project" value="InterPro"/>
</dbReference>
<feature type="region of interest" description="Disordered" evidence="8">
    <location>
        <begin position="80"/>
        <end position="107"/>
    </location>
</feature>
<dbReference type="PROSITE" id="PS00134">
    <property type="entry name" value="TRYPSIN_HIS"/>
    <property type="match status" value="1"/>
</dbReference>
<dbReference type="PRINTS" id="PR00839">
    <property type="entry name" value="V8PROTEASE"/>
</dbReference>
<dbReference type="PANTHER" id="PTHR24260:SF136">
    <property type="entry name" value="GH08193P-RELATED"/>
    <property type="match status" value="1"/>
</dbReference>
<name>A0A336MBF8_CULSO</name>
<evidence type="ECO:0000256" key="5">
    <source>
        <dbReference type="ARBA" id="ARBA00022825"/>
    </source>
</evidence>
<dbReference type="InterPro" id="IPR018114">
    <property type="entry name" value="TRYPSIN_HIS"/>
</dbReference>
<dbReference type="InterPro" id="IPR043504">
    <property type="entry name" value="Peptidase_S1_PA_chymotrypsin"/>
</dbReference>
<dbReference type="InterPro" id="IPR001254">
    <property type="entry name" value="Trypsin_dom"/>
</dbReference>
<dbReference type="InterPro" id="IPR009003">
    <property type="entry name" value="Peptidase_S1_PA"/>
</dbReference>
<dbReference type="AlphaFoldDB" id="A0A336MBF8"/>
<keyword evidence="2 7" id="KW-0645">Protease</keyword>
<evidence type="ECO:0000256" key="1">
    <source>
        <dbReference type="ARBA" id="ARBA00008764"/>
    </source>
</evidence>
<evidence type="ECO:0000256" key="7">
    <source>
        <dbReference type="RuleBase" id="RU004296"/>
    </source>
</evidence>
<comment type="similarity">
    <text evidence="6">Belongs to the peptidase S1 family. CLIP subfamily.</text>
</comment>
<dbReference type="GO" id="GO:0006508">
    <property type="term" value="P:proteolysis"/>
    <property type="evidence" value="ECO:0007669"/>
    <property type="project" value="UniProtKB-KW"/>
</dbReference>
<keyword evidence="3 7" id="KW-0732">Signal</keyword>
<accession>A0A336MBF8</accession>
<dbReference type="EC" id="3.4.21.-" evidence="7"/>
<feature type="signal peptide" evidence="7">
    <location>
        <begin position="1"/>
        <end position="20"/>
    </location>
</feature>
<comment type="similarity">
    <text evidence="1 7">Belongs to the peptidase S1B family.</text>
</comment>